<accession>A0ABY8SXJ2</accession>
<dbReference type="EMBL" id="CP125947">
    <property type="protein sequence ID" value="WHS67130.1"/>
    <property type="molecule type" value="Genomic_DNA"/>
</dbReference>
<reference evidence="1 2" key="1">
    <citation type="submission" date="2023-05" db="EMBL/GenBank/DDBJ databases">
        <authorList>
            <person name="Yin Y."/>
            <person name="Lu Z."/>
        </authorList>
    </citation>
    <scope>NUCLEOTIDE SEQUENCE [LARGE SCALE GENOMIC DNA]</scope>
    <source>
        <strain evidence="1 2">ZM22</strain>
    </source>
</reference>
<organism evidence="1 2">
    <name type="scientific">Comamonas resistens</name>
    <dbReference type="NCBI Taxonomy" id="3046670"/>
    <lineage>
        <taxon>Bacteria</taxon>
        <taxon>Pseudomonadati</taxon>
        <taxon>Pseudomonadota</taxon>
        <taxon>Betaproteobacteria</taxon>
        <taxon>Burkholderiales</taxon>
        <taxon>Comamonadaceae</taxon>
        <taxon>Comamonas</taxon>
    </lineage>
</organism>
<gene>
    <name evidence="1" type="ORF">QMY55_08440</name>
</gene>
<proteinExistence type="predicted"/>
<keyword evidence="2" id="KW-1185">Reference proteome</keyword>
<sequence length="77" mass="8695">MNNEELQRLERIEGQIEAIGMVLNALIAKHPEKQALLDVLQERSETMQVKLLSSHVPDAVLEGVEGFVRQWISSISK</sequence>
<protein>
    <recommendedName>
        <fullName evidence="3">Cytoplasmic protein</fullName>
    </recommendedName>
</protein>
<dbReference type="Proteomes" id="UP001240697">
    <property type="component" value="Chromosome"/>
</dbReference>
<dbReference type="RefSeq" id="WP_283488177.1">
    <property type="nucleotide sequence ID" value="NZ_CP125947.1"/>
</dbReference>
<evidence type="ECO:0000313" key="1">
    <source>
        <dbReference type="EMBL" id="WHS67130.1"/>
    </source>
</evidence>
<name>A0ABY8SXJ2_9BURK</name>
<evidence type="ECO:0000313" key="2">
    <source>
        <dbReference type="Proteomes" id="UP001240697"/>
    </source>
</evidence>
<evidence type="ECO:0008006" key="3">
    <source>
        <dbReference type="Google" id="ProtNLM"/>
    </source>
</evidence>